<dbReference type="GO" id="GO:0005524">
    <property type="term" value="F:ATP binding"/>
    <property type="evidence" value="ECO:0007669"/>
    <property type="project" value="UniProtKB-KW"/>
</dbReference>
<dbReference type="InterPro" id="IPR041679">
    <property type="entry name" value="DNA2/NAM7-like_C"/>
</dbReference>
<dbReference type="GO" id="GO:0031380">
    <property type="term" value="C:nuclear RNA-directed RNA polymerase complex"/>
    <property type="evidence" value="ECO:0007669"/>
    <property type="project" value="TreeGrafter"/>
</dbReference>
<keyword evidence="4" id="KW-0067">ATP-binding</keyword>
<dbReference type="FunFam" id="3.40.50.300:FF:000326">
    <property type="entry name" value="P-loop containing nucleoside triphosphate hydrolase"/>
    <property type="match status" value="1"/>
</dbReference>
<evidence type="ECO:0000256" key="5">
    <source>
        <dbReference type="SAM" id="MobiDB-lite"/>
    </source>
</evidence>
<reference evidence="7" key="1">
    <citation type="submission" date="2018-11" db="EMBL/GenBank/DDBJ databases">
        <authorList>
            <person name="Alioto T."/>
            <person name="Alioto T."/>
        </authorList>
    </citation>
    <scope>NUCLEOTIDE SEQUENCE</scope>
</reference>
<evidence type="ECO:0000256" key="4">
    <source>
        <dbReference type="ARBA" id="ARBA00022840"/>
    </source>
</evidence>
<comment type="caution">
    <text evidence="7">The sequence shown here is derived from an EMBL/GenBank/DDBJ whole genome shotgun (WGS) entry which is preliminary data.</text>
</comment>
<keyword evidence="2 7" id="KW-0378">Hydrolase</keyword>
<evidence type="ECO:0000313" key="8">
    <source>
        <dbReference type="Proteomes" id="UP000596742"/>
    </source>
</evidence>
<dbReference type="PANTHER" id="PTHR23079">
    <property type="entry name" value="RNA-DEPENDENT RNA POLYMERASE"/>
    <property type="match status" value="1"/>
</dbReference>
<dbReference type="GO" id="GO:0003968">
    <property type="term" value="F:RNA-directed RNA polymerase activity"/>
    <property type="evidence" value="ECO:0007669"/>
    <property type="project" value="UniProtKB-KW"/>
</dbReference>
<name>A0A8B6DNY8_MYTGA</name>
<dbReference type="GO" id="GO:0030422">
    <property type="term" value="P:siRNA processing"/>
    <property type="evidence" value="ECO:0007669"/>
    <property type="project" value="TreeGrafter"/>
</dbReference>
<evidence type="ECO:0000256" key="2">
    <source>
        <dbReference type="ARBA" id="ARBA00022801"/>
    </source>
</evidence>
<dbReference type="GO" id="GO:0005694">
    <property type="term" value="C:chromosome"/>
    <property type="evidence" value="ECO:0007669"/>
    <property type="project" value="UniProtKB-ARBA"/>
</dbReference>
<evidence type="ECO:0000256" key="1">
    <source>
        <dbReference type="ARBA" id="ARBA00022741"/>
    </source>
</evidence>
<evidence type="ECO:0000256" key="3">
    <source>
        <dbReference type="ARBA" id="ARBA00022806"/>
    </source>
</evidence>
<dbReference type="PANTHER" id="PTHR23079:SF55">
    <property type="entry name" value="RNA-DIRECTED RNA POLYMERASE"/>
    <property type="match status" value="1"/>
</dbReference>
<dbReference type="GO" id="GO:0004386">
    <property type="term" value="F:helicase activity"/>
    <property type="evidence" value="ECO:0007669"/>
    <property type="project" value="UniProtKB-KW"/>
</dbReference>
<dbReference type="InterPro" id="IPR041677">
    <property type="entry name" value="DNA2/NAM7_AAA_11"/>
</dbReference>
<keyword evidence="8" id="KW-1185">Reference proteome</keyword>
<organism evidence="7 8">
    <name type="scientific">Mytilus galloprovincialis</name>
    <name type="common">Mediterranean mussel</name>
    <dbReference type="NCBI Taxonomy" id="29158"/>
    <lineage>
        <taxon>Eukaryota</taxon>
        <taxon>Metazoa</taxon>
        <taxon>Spiralia</taxon>
        <taxon>Lophotrochozoa</taxon>
        <taxon>Mollusca</taxon>
        <taxon>Bivalvia</taxon>
        <taxon>Autobranchia</taxon>
        <taxon>Pteriomorphia</taxon>
        <taxon>Mytilida</taxon>
        <taxon>Mytiloidea</taxon>
        <taxon>Mytilidae</taxon>
        <taxon>Mytilinae</taxon>
        <taxon>Mytilus</taxon>
    </lineage>
</organism>
<sequence>MYGIIDILADAIVSLDGDSFQNLLDRGSKVGQLVQQCQSSIVFLLPCQQEIRSIGRARTNQDEIQKHNRPKATGSRQDDQTEKYHTIITMYSIPYLKLGYCKTGAHEQFKEDIPLNKTNTNESRIELIKYAVKKYIFPLDTSRFRKKDKKKPIRHRSTEDSDHVTTNFLFVKPMRKNDARIAIRTINIKEDTYTNDWVIIQEGRTNRFITRYPYAREKMVQLYFNVSVRTEIVKKMLMGTFTVNGINYVFLGCSSEGLKQRKCFMWQGTHQEVTSIIQQNGDFDQNVVSKRIARFGLLFSEVMMTSIEIQSDQIILEDDIVSDCKRYNFTDGCGSIGLEMAQRVTDEINRIDNTDLIIPPSVFKIRLQGYKGVLTLCKEIKGQSIKIRPSMIKFETSAHPRLGICEYSKPFTFGHLNQQYIALLSGLGVPDEIFTDFQTAQFERLREMTVNLEASICILQWQKKSDLARVVIDLGKMNLVPCEEMKELKKLQAQLSISKKSKKIRIVVPKSRYIFGVCDPYGILEYGECYVRVTATTSGHVKNVSGPVVVCKSPCYLLGDIRVLKAVSDMDKPELSKLSHLVDCIVFPIRGPRPHPNETAGSDLDGDMFFVCWDENLIPPVTHQPYDYPAAQSKPEGRVAVEKVILYFSQQNEAQIMTNTVAKYIRAWSDREGMMSDKCAQLGMMFSRVIDAAKTGAPIRIPKALQPPDGDSSKRRFIWQTMEANSEKFRESFRHGFVSDVMSHLDSTENQDESSNLKHNLPNLPDDLVEDILDEHQSKIKEFDKFRFAWIQAENVNDSDGDICDSFVNKYVQYIDFSQFSLEEKKYASNLGVPKDIIQNSMRRSKLLKKDDLEWFNMHSSRTPWTFYYEKENSELNWQHLVKAITSFDNSCVMLGLPDNIVIVLQFLYKPQQGMEQYISPGSLSVVFFSKNFGYKYRYTVGEGYYMDLTDDTLQIYRNRERNQTFVFLKASDLRKIGGNMCCDENRNALSVDLSRFYRNIYSNERPHPLLNKTLLTSVEAFVRNDDPDDPAYYDVIDASGDFPYEEQTDVEDLDDKEQYFDLDSLLDQSNTSIQDHVTTEEILVHLKLAADRCNMYDFDLLLSKMNFEDQVSTNTIVDLFVLLLINFIHKTTGRNVPMKINESLQFSVSMNQIAKDTMRRLYIAELLCRLNLHSIAGQFLYIDENEITVQRFLEILNHWQLFWYIGMDMALRFIDGLTKIVLHQNLTSTLSKDQSLKLRYIVHNSRLHCLELIHSLNKLQKLLEQNPLNSLNPSGVSNLKLDKHQGYNLEGDTGLAEGVCNLKLDKHKGYNLEGSSEHDEIVTLYRSNALSYIPKIYEGQFVTLLRHRDADKNLKCTSYALIGQVIKVTQAPFFVEVKIFGRLPDTVQQSLEAERLQLWKIDVISNIITYQRIIKAFQIMVKDIETNVNVPLFSLLTFPGFHPETSPLHNEQFCKDEISPALRYSNALLYQRDVGSVEWSSECIDKQKLAIETALKETVCCITGPPGTGKTTVACSIIEKLVRLERYKHLLIIAETNLAIDNIARTLRNKEFIVRVGTQEGIARDLYEISLEGQVNRIATMDERSMIIKDKTGKEQRNTELYLEVLEKSTVILATCASVGDRLLAKLRFDFVLVDEASVTKETTLLCSIVHGCKHLVMIGDSMQLSPFVTQSHGYITEESRDLPDVSYLSNTLFHRLNRCNGVPCITLDTQYRMHPELLKFPSLEFYDNQLLSHESVKCFPHFVFKWPDWTKPICFINSTGYEKSIGSSYNNDDEAIVVNNVIETLLRVSDKDVDGFSKIYEGRIEALSIKQITILTFYQGQVKCIKDKLKARGVRVNTVDGYQGCENDVIVVSTVRSNKQGTLGFSNDRSRLNVLLTRARFGLIVVGNCETLKKSEIWTRWFHTYNAPIISSQEFSMVSVTQPEFTRKYEKPHTKSVSGKKTKQKIHFRH</sequence>
<dbReference type="GO" id="GO:0003723">
    <property type="term" value="F:RNA binding"/>
    <property type="evidence" value="ECO:0007669"/>
    <property type="project" value="UniProtKB-KW"/>
</dbReference>
<dbReference type="Pfam" id="PF13087">
    <property type="entry name" value="AAA_12"/>
    <property type="match status" value="1"/>
</dbReference>
<accession>A0A8B6DNY8</accession>
<dbReference type="Proteomes" id="UP000596742">
    <property type="component" value="Unassembled WGS sequence"/>
</dbReference>
<dbReference type="SUPFAM" id="SSF52540">
    <property type="entry name" value="P-loop containing nucleoside triphosphate hydrolases"/>
    <property type="match status" value="1"/>
</dbReference>
<dbReference type="SMART" id="SM00382">
    <property type="entry name" value="AAA"/>
    <property type="match status" value="1"/>
</dbReference>
<evidence type="ECO:0000313" key="7">
    <source>
        <dbReference type="EMBL" id="VDI21702.1"/>
    </source>
</evidence>
<dbReference type="InterPro" id="IPR047187">
    <property type="entry name" value="SF1_C_Upf1"/>
</dbReference>
<feature type="region of interest" description="Disordered" evidence="5">
    <location>
        <begin position="1931"/>
        <end position="1952"/>
    </location>
</feature>
<keyword evidence="1" id="KW-0547">Nucleotide-binding</keyword>
<dbReference type="OrthoDB" id="6513042at2759"/>
<dbReference type="EMBL" id="UYJE01003710">
    <property type="protein sequence ID" value="VDI21702.1"/>
    <property type="molecule type" value="Genomic_DNA"/>
</dbReference>
<gene>
    <name evidence="7" type="ORF">MGAL_10B011868</name>
</gene>
<evidence type="ECO:0000259" key="6">
    <source>
        <dbReference type="SMART" id="SM00382"/>
    </source>
</evidence>
<protein>
    <submittedName>
        <fullName evidence="7">Regulator of nonsense transcripts 1</fullName>
        <ecNumber evidence="7">3.6.4.-</ecNumber>
    </submittedName>
</protein>
<dbReference type="InterPro" id="IPR003593">
    <property type="entry name" value="AAA+_ATPase"/>
</dbReference>
<keyword evidence="3" id="KW-0347">Helicase</keyword>
<dbReference type="InterPro" id="IPR057596">
    <property type="entry name" value="RDRP_core"/>
</dbReference>
<dbReference type="GO" id="GO:0016787">
    <property type="term" value="F:hydrolase activity"/>
    <property type="evidence" value="ECO:0007669"/>
    <property type="project" value="UniProtKB-KW"/>
</dbReference>
<dbReference type="Pfam" id="PF05183">
    <property type="entry name" value="RdRP"/>
    <property type="match status" value="1"/>
</dbReference>
<dbReference type="InterPro" id="IPR007855">
    <property type="entry name" value="RDRP"/>
</dbReference>
<proteinExistence type="predicted"/>
<dbReference type="EC" id="3.6.4.-" evidence="7"/>
<feature type="domain" description="AAA+ ATPase" evidence="6">
    <location>
        <begin position="1497"/>
        <end position="1640"/>
    </location>
</feature>
<dbReference type="CDD" id="cd18808">
    <property type="entry name" value="SF1_C_Upf1"/>
    <property type="match status" value="1"/>
</dbReference>
<feature type="compositionally biased region" description="Basic residues" evidence="5">
    <location>
        <begin position="1940"/>
        <end position="1952"/>
    </location>
</feature>
<dbReference type="Pfam" id="PF13086">
    <property type="entry name" value="AAA_11"/>
    <property type="match status" value="1"/>
</dbReference>
<dbReference type="InterPro" id="IPR027417">
    <property type="entry name" value="P-loop_NTPase"/>
</dbReference>
<feature type="region of interest" description="Disordered" evidence="5">
    <location>
        <begin position="58"/>
        <end position="80"/>
    </location>
</feature>
<dbReference type="Gene3D" id="3.40.50.300">
    <property type="entry name" value="P-loop containing nucleotide triphosphate hydrolases"/>
    <property type="match status" value="2"/>
</dbReference>